<dbReference type="AlphaFoldDB" id="A0A1H7R344"/>
<name>A0A1H7R344_9GAMM</name>
<dbReference type="EMBL" id="FOBI01000013">
    <property type="protein sequence ID" value="SEL54670.1"/>
    <property type="molecule type" value="Genomic_DNA"/>
</dbReference>
<dbReference type="RefSeq" id="WP_139175585.1">
    <property type="nucleotide sequence ID" value="NZ_FOBI01000013.1"/>
</dbReference>
<evidence type="ECO:0008006" key="3">
    <source>
        <dbReference type="Google" id="ProtNLM"/>
    </source>
</evidence>
<evidence type="ECO:0000313" key="2">
    <source>
        <dbReference type="Proteomes" id="UP000199297"/>
    </source>
</evidence>
<reference evidence="2" key="1">
    <citation type="submission" date="2016-10" db="EMBL/GenBank/DDBJ databases">
        <authorList>
            <person name="Varghese N."/>
            <person name="Submissions S."/>
        </authorList>
    </citation>
    <scope>NUCLEOTIDE SEQUENCE [LARGE SCALE GENOMIC DNA]</scope>
    <source>
        <strain evidence="2">CGMCC 1.9127</strain>
    </source>
</reference>
<proteinExistence type="predicted"/>
<protein>
    <recommendedName>
        <fullName evidence="3">Fis family transcriptional regulator</fullName>
    </recommendedName>
</protein>
<gene>
    <name evidence="1" type="ORF">SAMN05216262_11365</name>
</gene>
<evidence type="ECO:0000313" key="1">
    <source>
        <dbReference type="EMBL" id="SEL54670.1"/>
    </source>
</evidence>
<organism evidence="1 2">
    <name type="scientific">Colwellia chukchiensis</name>
    <dbReference type="NCBI Taxonomy" id="641665"/>
    <lineage>
        <taxon>Bacteria</taxon>
        <taxon>Pseudomonadati</taxon>
        <taxon>Pseudomonadota</taxon>
        <taxon>Gammaproteobacteria</taxon>
        <taxon>Alteromonadales</taxon>
        <taxon>Colwelliaceae</taxon>
        <taxon>Colwellia</taxon>
    </lineage>
</organism>
<keyword evidence="2" id="KW-1185">Reference proteome</keyword>
<dbReference type="Proteomes" id="UP000199297">
    <property type="component" value="Unassembled WGS sequence"/>
</dbReference>
<accession>A0A1H7R344</accession>
<sequence length="109" mass="12511">MRKSDKKIDQKIINALTQVCESAQRNIDGFVWLTHDVNFKALSKSLKVTCVFASNEYLADYLKSANKQHLRQLIVHHLAEIDIVLQDANQQIVLVSEASFNQQHAKLRH</sequence>
<dbReference type="STRING" id="641665.GCA_002104455_01199"/>
<dbReference type="OrthoDB" id="6996126at2"/>